<gene>
    <name evidence="4" type="ORF">FD09_GL001415</name>
</gene>
<feature type="domain" description="N-acetyltransferase" evidence="3">
    <location>
        <begin position="4"/>
        <end position="172"/>
    </location>
</feature>
<protein>
    <recommendedName>
        <fullName evidence="3">N-acetyltransferase domain-containing protein</fullName>
    </recommendedName>
</protein>
<dbReference type="Pfam" id="PF00583">
    <property type="entry name" value="Acetyltransf_1"/>
    <property type="match status" value="1"/>
</dbReference>
<evidence type="ECO:0000313" key="4">
    <source>
        <dbReference type="EMBL" id="KRL14248.1"/>
    </source>
</evidence>
<evidence type="ECO:0000256" key="1">
    <source>
        <dbReference type="ARBA" id="ARBA00022679"/>
    </source>
</evidence>
<dbReference type="InterPro" id="IPR050832">
    <property type="entry name" value="Bact_Acetyltransf"/>
</dbReference>
<accession>A0A0R1ND71</accession>
<dbReference type="PANTHER" id="PTHR43877">
    <property type="entry name" value="AMINOALKYLPHOSPHONATE N-ACETYLTRANSFERASE-RELATED-RELATED"/>
    <property type="match status" value="1"/>
</dbReference>
<dbReference type="RefSeq" id="WP_057818290.1">
    <property type="nucleotide sequence ID" value="NZ_AZEC01000002.1"/>
</dbReference>
<organism evidence="4 5">
    <name type="scientific">Schleiferilactobacillus perolens DSM 12744</name>
    <dbReference type="NCBI Taxonomy" id="1423792"/>
    <lineage>
        <taxon>Bacteria</taxon>
        <taxon>Bacillati</taxon>
        <taxon>Bacillota</taxon>
        <taxon>Bacilli</taxon>
        <taxon>Lactobacillales</taxon>
        <taxon>Lactobacillaceae</taxon>
        <taxon>Schleiferilactobacillus</taxon>
    </lineage>
</organism>
<dbReference type="Proteomes" id="UP000051330">
    <property type="component" value="Unassembled WGS sequence"/>
</dbReference>
<dbReference type="InterPro" id="IPR000182">
    <property type="entry name" value="GNAT_dom"/>
</dbReference>
<dbReference type="OrthoDB" id="9796381at2"/>
<dbReference type="SUPFAM" id="SSF55729">
    <property type="entry name" value="Acyl-CoA N-acyltransferases (Nat)"/>
    <property type="match status" value="1"/>
</dbReference>
<proteinExistence type="predicted"/>
<keyword evidence="1" id="KW-0808">Transferase</keyword>
<sequence>MMTIQVRLAQPTDESAVNALWQSARQRLHDEKIPQWQEEYPGIADFENDLHTGEGRVATLTDGTVVGYAALVTEPDPNYAQIDGQWLTQGNAYATIHRFVVSATHLHHGIGSDFMAQLIAETRKSHLPSVRIDTHAVNLPMHHLLGHFSFQHTGTVYMLDDGTARDAFELLL</sequence>
<dbReference type="GO" id="GO:0016747">
    <property type="term" value="F:acyltransferase activity, transferring groups other than amino-acyl groups"/>
    <property type="evidence" value="ECO:0007669"/>
    <property type="project" value="InterPro"/>
</dbReference>
<dbReference type="PROSITE" id="PS51186">
    <property type="entry name" value="GNAT"/>
    <property type="match status" value="1"/>
</dbReference>
<evidence type="ECO:0000259" key="3">
    <source>
        <dbReference type="PROSITE" id="PS51186"/>
    </source>
</evidence>
<comment type="caution">
    <text evidence="4">The sequence shown here is derived from an EMBL/GenBank/DDBJ whole genome shotgun (WGS) entry which is preliminary data.</text>
</comment>
<dbReference type="EMBL" id="AZEC01000002">
    <property type="protein sequence ID" value="KRL14248.1"/>
    <property type="molecule type" value="Genomic_DNA"/>
</dbReference>
<dbReference type="AlphaFoldDB" id="A0A0R1ND71"/>
<dbReference type="Gene3D" id="3.40.630.30">
    <property type="match status" value="1"/>
</dbReference>
<reference evidence="4 5" key="1">
    <citation type="journal article" date="2015" name="Genome Announc.">
        <title>Expanding the biotechnology potential of lactobacilli through comparative genomics of 213 strains and associated genera.</title>
        <authorList>
            <person name="Sun Z."/>
            <person name="Harris H.M."/>
            <person name="McCann A."/>
            <person name="Guo C."/>
            <person name="Argimon S."/>
            <person name="Zhang W."/>
            <person name="Yang X."/>
            <person name="Jeffery I.B."/>
            <person name="Cooney J.C."/>
            <person name="Kagawa T.F."/>
            <person name="Liu W."/>
            <person name="Song Y."/>
            <person name="Salvetti E."/>
            <person name="Wrobel A."/>
            <person name="Rasinkangas P."/>
            <person name="Parkhill J."/>
            <person name="Rea M.C."/>
            <person name="O'Sullivan O."/>
            <person name="Ritari J."/>
            <person name="Douillard F.P."/>
            <person name="Paul Ross R."/>
            <person name="Yang R."/>
            <person name="Briner A.E."/>
            <person name="Felis G.E."/>
            <person name="de Vos W.M."/>
            <person name="Barrangou R."/>
            <person name="Klaenhammer T.R."/>
            <person name="Caufield P.W."/>
            <person name="Cui Y."/>
            <person name="Zhang H."/>
            <person name="O'Toole P.W."/>
        </authorList>
    </citation>
    <scope>NUCLEOTIDE SEQUENCE [LARGE SCALE GENOMIC DNA]</scope>
    <source>
        <strain evidence="4 5">DSM 12744</strain>
    </source>
</reference>
<dbReference type="InterPro" id="IPR016181">
    <property type="entry name" value="Acyl_CoA_acyltransferase"/>
</dbReference>
<dbReference type="PATRIC" id="fig|1423792.3.peg.1432"/>
<evidence type="ECO:0000256" key="2">
    <source>
        <dbReference type="ARBA" id="ARBA00023315"/>
    </source>
</evidence>
<dbReference type="STRING" id="1423792.FD09_GL001415"/>
<evidence type="ECO:0000313" key="5">
    <source>
        <dbReference type="Proteomes" id="UP000051330"/>
    </source>
</evidence>
<name>A0A0R1ND71_9LACO</name>
<keyword evidence="2" id="KW-0012">Acyltransferase</keyword>
<keyword evidence="5" id="KW-1185">Reference proteome</keyword>